<dbReference type="PANTHER" id="PTHR42745">
    <property type="match status" value="1"/>
</dbReference>
<dbReference type="Gene3D" id="3.40.50.10490">
    <property type="entry name" value="Glucose-6-phosphate isomerase like protein, domain 1"/>
    <property type="match status" value="1"/>
</dbReference>
<dbReference type="PANTHER" id="PTHR42745:SF1">
    <property type="entry name" value="ARABINOSE 5-PHOSPHATE ISOMERASE KDSD"/>
    <property type="match status" value="1"/>
</dbReference>
<comment type="caution">
    <text evidence="10">The sequence shown here is derived from an EMBL/GenBank/DDBJ whole genome shotgun (WGS) entry which is preliminary data.</text>
</comment>
<keyword evidence="5" id="KW-0862">Zinc</keyword>
<dbReference type="EMBL" id="QFQP01000022">
    <property type="protein sequence ID" value="PZR09103.1"/>
    <property type="molecule type" value="Genomic_DNA"/>
</dbReference>
<evidence type="ECO:0000256" key="7">
    <source>
        <dbReference type="PROSITE-ProRule" id="PRU00703"/>
    </source>
</evidence>
<keyword evidence="10" id="KW-0413">Isomerase</keyword>
<evidence type="ECO:0000256" key="2">
    <source>
        <dbReference type="ARBA" id="ARBA00022737"/>
    </source>
</evidence>
<dbReference type="InterPro" id="IPR000644">
    <property type="entry name" value="CBS_dom"/>
</dbReference>
<accession>A0A2W5T7Y9</accession>
<evidence type="ECO:0000259" key="8">
    <source>
        <dbReference type="PROSITE" id="PS51371"/>
    </source>
</evidence>
<feature type="binding site" evidence="5">
    <location>
        <position position="91"/>
    </location>
    <ligand>
        <name>Zn(2+)</name>
        <dbReference type="ChEBI" id="CHEBI:29105"/>
    </ligand>
</feature>
<keyword evidence="3 7" id="KW-0129">CBS domain</keyword>
<protein>
    <submittedName>
        <fullName evidence="10">KpsF/GutQ family sugar-phosphate isomerase</fullName>
    </submittedName>
</protein>
<dbReference type="InterPro" id="IPR004800">
    <property type="entry name" value="KdsD/KpsF-type"/>
</dbReference>
<evidence type="ECO:0000259" key="9">
    <source>
        <dbReference type="PROSITE" id="PS51464"/>
    </source>
</evidence>
<feature type="site" description="Catalytically relevant" evidence="6">
    <location>
        <position position="202"/>
    </location>
</feature>
<proteinExistence type="inferred from homology"/>
<comment type="similarity">
    <text evidence="1 4">Belongs to the SIS family. GutQ/KpsF subfamily.</text>
</comment>
<dbReference type="Proteomes" id="UP000249061">
    <property type="component" value="Unassembled WGS sequence"/>
</dbReference>
<sequence length="339" mass="35792">MYSTRAMARRAPTRPSGNKATLNYAKTVLTQEARAISALPSRLGDSFVAAVDALDSCAGRVVCTAIGKPGFIAQKLSATLASTGVASHYLHPAEAAHGDLGRVTKGDVVVALSNSGTSEEIVRLLVPLKRLDVTLIAITGDAKSPLAKAANLVVDLGPIDEACPMGLVPTASSAALHAVCDALAMTLAWRREFSQADYAKYHPGGKLGRSVMKVRELMRAGEANPLIRDTATLSQVLGVMTSTPGRPGAANVVDAKGKLVGIFTDGDLRRLAERDELNLKRRIAEVMVRRPKCIGPEELVLAATAMMREMKIDQLPVVDAEGRAVGLLDVQDVLAARVV</sequence>
<feature type="site" description="Catalytically relevant" evidence="6">
    <location>
        <position position="161"/>
    </location>
</feature>
<dbReference type="InterPro" id="IPR046342">
    <property type="entry name" value="CBS_dom_sf"/>
</dbReference>
<dbReference type="SUPFAM" id="SSF53697">
    <property type="entry name" value="SIS domain"/>
    <property type="match status" value="1"/>
</dbReference>
<dbReference type="PIRSF" id="PIRSF004692">
    <property type="entry name" value="KdsD_KpsF"/>
    <property type="match status" value="1"/>
</dbReference>
<evidence type="ECO:0000256" key="4">
    <source>
        <dbReference type="PIRNR" id="PIRNR004692"/>
    </source>
</evidence>
<dbReference type="GO" id="GO:0046872">
    <property type="term" value="F:metal ion binding"/>
    <property type="evidence" value="ECO:0007669"/>
    <property type="project" value="UniProtKB-KW"/>
</dbReference>
<evidence type="ECO:0000256" key="5">
    <source>
        <dbReference type="PIRSR" id="PIRSR004692-2"/>
    </source>
</evidence>
<dbReference type="NCBIfam" id="TIGR00393">
    <property type="entry name" value="kpsF"/>
    <property type="match status" value="1"/>
</dbReference>
<dbReference type="AlphaFoldDB" id="A0A2W5T7Y9"/>
<dbReference type="GO" id="GO:0016853">
    <property type="term" value="F:isomerase activity"/>
    <property type="evidence" value="ECO:0007669"/>
    <property type="project" value="UniProtKB-KW"/>
</dbReference>
<evidence type="ECO:0000256" key="3">
    <source>
        <dbReference type="ARBA" id="ARBA00023122"/>
    </source>
</evidence>
<dbReference type="InterPro" id="IPR050986">
    <property type="entry name" value="GutQ/KpsF_isomerases"/>
</dbReference>
<gene>
    <name evidence="10" type="ORF">DI536_22990</name>
</gene>
<organism evidence="10 11">
    <name type="scientific">Archangium gephyra</name>
    <dbReference type="NCBI Taxonomy" id="48"/>
    <lineage>
        <taxon>Bacteria</taxon>
        <taxon>Pseudomonadati</taxon>
        <taxon>Myxococcota</taxon>
        <taxon>Myxococcia</taxon>
        <taxon>Myxococcales</taxon>
        <taxon>Cystobacterineae</taxon>
        <taxon>Archangiaceae</taxon>
        <taxon>Archangium</taxon>
    </lineage>
</organism>
<feature type="site" description="Catalytically relevant" evidence="6">
    <location>
        <position position="68"/>
    </location>
</feature>
<feature type="domain" description="CBS" evidence="8">
    <location>
        <begin position="218"/>
        <end position="279"/>
    </location>
</feature>
<dbReference type="InterPro" id="IPR046348">
    <property type="entry name" value="SIS_dom_sf"/>
</dbReference>
<dbReference type="PROSITE" id="PS51371">
    <property type="entry name" value="CBS"/>
    <property type="match status" value="2"/>
</dbReference>
<dbReference type="SMART" id="SM00116">
    <property type="entry name" value="CBS"/>
    <property type="match status" value="2"/>
</dbReference>
<evidence type="ECO:0000256" key="6">
    <source>
        <dbReference type="PIRSR" id="PIRSR004692-3"/>
    </source>
</evidence>
<reference evidence="10 11" key="1">
    <citation type="submission" date="2017-08" db="EMBL/GenBank/DDBJ databases">
        <title>Infants hospitalized years apart are colonized by the same room-sourced microbial strains.</title>
        <authorList>
            <person name="Brooks B."/>
            <person name="Olm M.R."/>
            <person name="Firek B.A."/>
            <person name="Baker R."/>
            <person name="Thomas B.C."/>
            <person name="Morowitz M.J."/>
            <person name="Banfield J.F."/>
        </authorList>
    </citation>
    <scope>NUCLEOTIDE SEQUENCE [LARGE SCALE GENOMIC DNA]</scope>
    <source>
        <strain evidence="10">S2_003_000_R2_14</strain>
    </source>
</reference>
<feature type="site" description="Catalytically relevant" evidence="6">
    <location>
        <position position="120"/>
    </location>
</feature>
<dbReference type="InterPro" id="IPR001347">
    <property type="entry name" value="SIS_dom"/>
</dbReference>
<keyword evidence="5" id="KW-0479">Metal-binding</keyword>
<dbReference type="Pfam" id="PF00571">
    <property type="entry name" value="CBS"/>
    <property type="match status" value="2"/>
</dbReference>
<evidence type="ECO:0000313" key="11">
    <source>
        <dbReference type="Proteomes" id="UP000249061"/>
    </source>
</evidence>
<dbReference type="GO" id="GO:1901135">
    <property type="term" value="P:carbohydrate derivative metabolic process"/>
    <property type="evidence" value="ECO:0007669"/>
    <property type="project" value="InterPro"/>
</dbReference>
<keyword evidence="2" id="KW-0677">Repeat</keyword>
<dbReference type="Pfam" id="PF01380">
    <property type="entry name" value="SIS"/>
    <property type="match status" value="1"/>
</dbReference>
<feature type="domain" description="CBS" evidence="8">
    <location>
        <begin position="287"/>
        <end position="339"/>
    </location>
</feature>
<dbReference type="GO" id="GO:0005975">
    <property type="term" value="P:carbohydrate metabolic process"/>
    <property type="evidence" value="ECO:0007669"/>
    <property type="project" value="InterPro"/>
</dbReference>
<evidence type="ECO:0000256" key="1">
    <source>
        <dbReference type="ARBA" id="ARBA00008165"/>
    </source>
</evidence>
<evidence type="ECO:0000313" key="10">
    <source>
        <dbReference type="EMBL" id="PZR09103.1"/>
    </source>
</evidence>
<dbReference type="Gene3D" id="3.10.580.10">
    <property type="entry name" value="CBS-domain"/>
    <property type="match status" value="1"/>
</dbReference>
<feature type="domain" description="SIS" evidence="9">
    <location>
        <begin position="50"/>
        <end position="193"/>
    </location>
</feature>
<dbReference type="CDD" id="cd04604">
    <property type="entry name" value="CBS_pair_SIS_assoc"/>
    <property type="match status" value="1"/>
</dbReference>
<dbReference type="InterPro" id="IPR035474">
    <property type="entry name" value="SIS_Kpsf"/>
</dbReference>
<dbReference type="GO" id="GO:0097367">
    <property type="term" value="F:carbohydrate derivative binding"/>
    <property type="evidence" value="ECO:0007669"/>
    <property type="project" value="InterPro"/>
</dbReference>
<dbReference type="CDD" id="cd05014">
    <property type="entry name" value="SIS_Kpsf"/>
    <property type="match status" value="1"/>
</dbReference>
<name>A0A2W5T7Y9_9BACT</name>
<dbReference type="PROSITE" id="PS51464">
    <property type="entry name" value="SIS"/>
    <property type="match status" value="1"/>
</dbReference>